<protein>
    <submittedName>
        <fullName evidence="2">Uncharacterized protein</fullName>
    </submittedName>
</protein>
<organism evidence="2 3">
    <name type="scientific">Synaphobranchus kaupii</name>
    <name type="common">Kaup's arrowtooth eel</name>
    <dbReference type="NCBI Taxonomy" id="118154"/>
    <lineage>
        <taxon>Eukaryota</taxon>
        <taxon>Metazoa</taxon>
        <taxon>Chordata</taxon>
        <taxon>Craniata</taxon>
        <taxon>Vertebrata</taxon>
        <taxon>Euteleostomi</taxon>
        <taxon>Actinopterygii</taxon>
        <taxon>Neopterygii</taxon>
        <taxon>Teleostei</taxon>
        <taxon>Anguilliformes</taxon>
        <taxon>Synaphobranchidae</taxon>
        <taxon>Synaphobranchus</taxon>
    </lineage>
</organism>
<keyword evidence="3" id="KW-1185">Reference proteome</keyword>
<feature type="region of interest" description="Disordered" evidence="1">
    <location>
        <begin position="241"/>
        <end position="370"/>
    </location>
</feature>
<feature type="compositionally biased region" description="Polar residues" evidence="1">
    <location>
        <begin position="30"/>
        <end position="39"/>
    </location>
</feature>
<gene>
    <name evidence="2" type="ORF">SKAU_G00025620</name>
</gene>
<accession>A0A9Q1GCS0</accession>
<reference evidence="2" key="1">
    <citation type="journal article" date="2023" name="Science">
        <title>Genome structures resolve the early diversification of teleost fishes.</title>
        <authorList>
            <person name="Parey E."/>
            <person name="Louis A."/>
            <person name="Montfort J."/>
            <person name="Bouchez O."/>
            <person name="Roques C."/>
            <person name="Iampietro C."/>
            <person name="Lluch J."/>
            <person name="Castinel A."/>
            <person name="Donnadieu C."/>
            <person name="Desvignes T."/>
            <person name="Floi Bucao C."/>
            <person name="Jouanno E."/>
            <person name="Wen M."/>
            <person name="Mejri S."/>
            <person name="Dirks R."/>
            <person name="Jansen H."/>
            <person name="Henkel C."/>
            <person name="Chen W.J."/>
            <person name="Zahm M."/>
            <person name="Cabau C."/>
            <person name="Klopp C."/>
            <person name="Thompson A.W."/>
            <person name="Robinson-Rechavi M."/>
            <person name="Braasch I."/>
            <person name="Lecointre G."/>
            <person name="Bobe J."/>
            <person name="Postlethwait J.H."/>
            <person name="Berthelot C."/>
            <person name="Roest Crollius H."/>
            <person name="Guiguen Y."/>
        </authorList>
    </citation>
    <scope>NUCLEOTIDE SEQUENCE</scope>
    <source>
        <strain evidence="2">WJC10195</strain>
    </source>
</reference>
<proteinExistence type="predicted"/>
<name>A0A9Q1GCS0_SYNKA</name>
<feature type="region of interest" description="Disordered" evidence="1">
    <location>
        <begin position="1"/>
        <end position="39"/>
    </location>
</feature>
<evidence type="ECO:0000313" key="3">
    <source>
        <dbReference type="Proteomes" id="UP001152622"/>
    </source>
</evidence>
<sequence length="479" mass="54784">MASPLTPDNPFFSTTPSPDGDVPPALTPHSPGSQTSQTTMDHSEYLNWCSEHLLREFISRDSGLHQEAMQWSCADLEELFQTQRRLLQALNQPHREDREPSALAGIAVTMAYSCQIVLNREQNTEHKTRQNQGTYQIQLMELEQRLQTLCQQRDDNLQETQRLQGVLEQQRRDWDQEKREWGDAHHDVRHARDALEAQTKELQATAEAKKEMENLLHWHTRTLESTRREADMARATAHTLRTRVQAQEEELKRLDRRTGELTESPQRSVMADSPPRSPWHEEGNWTAQDRSTRGQHTTRPPLMIPVVKTSPHRPPRTVTWTPSPPRSDPYRAWDKAPPALRHRPSHPSAHQSTHSPPQRPSTLPTGDSALPQVRVSPRHYAAANNHPAPPQVQRLTPSPMTQSTRWAIPHTDPQGPQEPPPPSPWLLNYHQPTPHPHNSEAATMKNTVYKAARTITPFDPQQGHGDIEAYLMERTPPHI</sequence>
<feature type="compositionally biased region" description="Polar residues" evidence="1">
    <location>
        <begin position="348"/>
        <end position="365"/>
    </location>
</feature>
<dbReference type="EMBL" id="JAINUF010000001">
    <property type="protein sequence ID" value="KAJ8381784.1"/>
    <property type="molecule type" value="Genomic_DNA"/>
</dbReference>
<evidence type="ECO:0000313" key="2">
    <source>
        <dbReference type="EMBL" id="KAJ8381784.1"/>
    </source>
</evidence>
<dbReference type="AlphaFoldDB" id="A0A9Q1GCS0"/>
<comment type="caution">
    <text evidence="2">The sequence shown here is derived from an EMBL/GenBank/DDBJ whole genome shotgun (WGS) entry which is preliminary data.</text>
</comment>
<dbReference type="Proteomes" id="UP001152622">
    <property type="component" value="Chromosome 1"/>
</dbReference>
<feature type="compositionally biased region" description="Basic and acidic residues" evidence="1">
    <location>
        <begin position="249"/>
        <end position="260"/>
    </location>
</feature>
<evidence type="ECO:0000256" key="1">
    <source>
        <dbReference type="SAM" id="MobiDB-lite"/>
    </source>
</evidence>
<feature type="compositionally biased region" description="Polar residues" evidence="1">
    <location>
        <begin position="285"/>
        <end position="298"/>
    </location>
</feature>